<keyword evidence="2" id="KW-1185">Reference proteome</keyword>
<evidence type="ECO:0000313" key="2">
    <source>
        <dbReference type="Proteomes" id="UP000054624"/>
    </source>
</evidence>
<dbReference type="STRING" id="1777137.AWB76_04818"/>
<dbReference type="RefSeq" id="WP_074171398.1">
    <property type="nucleotide sequence ID" value="NZ_FCOI02000018.1"/>
</dbReference>
<dbReference type="EMBL" id="FCOI02000018">
    <property type="protein sequence ID" value="SAK74852.1"/>
    <property type="molecule type" value="Genomic_DNA"/>
</dbReference>
<gene>
    <name evidence="1" type="ORF">AWB76_04818</name>
</gene>
<protein>
    <submittedName>
        <fullName evidence="1">Uncharacterized protein</fullName>
    </submittedName>
</protein>
<proteinExistence type="predicted"/>
<name>A0A158BXM7_9BURK</name>
<dbReference type="Proteomes" id="UP000054624">
    <property type="component" value="Unassembled WGS sequence"/>
</dbReference>
<accession>A0A158BXM7</accession>
<organism evidence="1 2">
    <name type="scientific">Caballeronia temeraria</name>
    <dbReference type="NCBI Taxonomy" id="1777137"/>
    <lineage>
        <taxon>Bacteria</taxon>
        <taxon>Pseudomonadati</taxon>
        <taxon>Pseudomonadota</taxon>
        <taxon>Betaproteobacteria</taxon>
        <taxon>Burkholderiales</taxon>
        <taxon>Burkholderiaceae</taxon>
        <taxon>Caballeronia</taxon>
    </lineage>
</organism>
<dbReference type="AlphaFoldDB" id="A0A158BXM7"/>
<dbReference type="OrthoDB" id="9132594at2"/>
<sequence length="70" mass="7625">MAEQHKPGEKVQTSGIYKVVTESDGGTGFEVTRVEGEHFPPTRSGKGAHYELVHGATHSHKHSELGSRDK</sequence>
<reference evidence="2" key="1">
    <citation type="submission" date="2016-01" db="EMBL/GenBank/DDBJ databases">
        <authorList>
            <person name="Peeters Charlotte."/>
        </authorList>
    </citation>
    <scope>NUCLEOTIDE SEQUENCE [LARGE SCALE GENOMIC DNA]</scope>
</reference>
<evidence type="ECO:0000313" key="1">
    <source>
        <dbReference type="EMBL" id="SAK74852.1"/>
    </source>
</evidence>